<keyword evidence="3" id="KW-1185">Reference proteome</keyword>
<evidence type="ECO:0000259" key="1">
    <source>
        <dbReference type="Pfam" id="PF07969"/>
    </source>
</evidence>
<dbReference type="InterPro" id="IPR011059">
    <property type="entry name" value="Metal-dep_hydrolase_composite"/>
</dbReference>
<dbReference type="Pfam" id="PF07969">
    <property type="entry name" value="Amidohydro_3"/>
    <property type="match status" value="2"/>
</dbReference>
<dbReference type="Gene3D" id="2.30.40.10">
    <property type="entry name" value="Urease, subunit C, domain 1"/>
    <property type="match status" value="1"/>
</dbReference>
<evidence type="ECO:0000313" key="2">
    <source>
        <dbReference type="EMBL" id="QSQ08842.1"/>
    </source>
</evidence>
<evidence type="ECO:0000313" key="3">
    <source>
        <dbReference type="Proteomes" id="UP000662904"/>
    </source>
</evidence>
<dbReference type="Gene3D" id="3.20.20.140">
    <property type="entry name" value="Metal-dependent hydrolases"/>
    <property type="match status" value="1"/>
</dbReference>
<feature type="domain" description="Amidohydrolase 3" evidence="1">
    <location>
        <begin position="46"/>
        <end position="246"/>
    </location>
</feature>
<dbReference type="EC" id="3.5.1.82" evidence="2"/>
<dbReference type="KEGG" id="kme:H0A61_01187"/>
<dbReference type="PANTHER" id="PTHR11647">
    <property type="entry name" value="HYDRANTOINASE/DIHYDROPYRIMIDINASE FAMILY MEMBER"/>
    <property type="match status" value="1"/>
</dbReference>
<dbReference type="Gene3D" id="3.30.1490.130">
    <property type="entry name" value="D-aminoacylase. Domain 3"/>
    <property type="match status" value="1"/>
</dbReference>
<gene>
    <name evidence="2" type="primary">dag_2</name>
    <name evidence="2" type="ORF">H0A61_01187</name>
</gene>
<dbReference type="PANTHER" id="PTHR11647:SF1">
    <property type="entry name" value="COLLAPSIN RESPONSE MEDIATOR PROTEIN"/>
    <property type="match status" value="1"/>
</dbReference>
<dbReference type="EMBL" id="CP059066">
    <property type="protein sequence ID" value="QSQ08842.1"/>
    <property type="molecule type" value="Genomic_DNA"/>
</dbReference>
<dbReference type="SUPFAM" id="SSF51556">
    <property type="entry name" value="Metallo-dependent hydrolases"/>
    <property type="match status" value="1"/>
</dbReference>
<dbReference type="RefSeq" id="WP_206709044.1">
    <property type="nucleotide sequence ID" value="NZ_CP059066.1"/>
</dbReference>
<sequence>MIIMDVVIKNGLVFDPRWEKPQRLNVGLKGEKIAVITEKGLTGETVIDAEGKVVSPGFINIHSHSDKNFKGQGYYFETAESELKMGVTTLVGGNCGVSPIDFKEYRDYINENGAPNNYLGFMGHTSLRAAAGKQDRYTPANAGEIAKMRDFLKRGMESGAIGLSFGLEYAPGTDMEEISGVCEALKEFPDALLSAHYRYDADRASEGVEEMIEISKTTGIPMQISHLNSGICFGRAKDSLEVFHRARANGIDVMADCYPYNAFSTYIGSAVFDPGCLEKWNAGYEDLQVAEGEFAGQRCTEELFNRLRSENPDIYLNAFVMKEEEVVEVLKDPFTMIASDGLLRGGQGHPRVSGTFPRVLGRYSRELKALTLKEALYKMTTMPAERLRLRGRGVLEEGAFGDIVIFDYSVIIDKADFTRPALSPEGIEYVLVNGRPAVFDGKVVNKKLGRAL</sequence>
<dbReference type="InterPro" id="IPR032466">
    <property type="entry name" value="Metal_Hydrolase"/>
</dbReference>
<dbReference type="InterPro" id="IPR023100">
    <property type="entry name" value="D-aminoacylase_insert_dom_sf"/>
</dbReference>
<accession>A0A8A0RLR7</accession>
<dbReference type="Proteomes" id="UP000662904">
    <property type="component" value="Chromosome"/>
</dbReference>
<name>A0A8A0RLR7_9FIRM</name>
<dbReference type="SUPFAM" id="SSF51338">
    <property type="entry name" value="Composite domain of metallo-dependent hydrolases"/>
    <property type="match status" value="1"/>
</dbReference>
<dbReference type="InterPro" id="IPR013108">
    <property type="entry name" value="Amidohydro_3"/>
</dbReference>
<protein>
    <submittedName>
        <fullName evidence="2">N-acyl-D-glutamate deacylase</fullName>
        <ecNumber evidence="2">3.5.1.82</ecNumber>
    </submittedName>
</protein>
<feature type="domain" description="Amidohydrolase 3" evidence="1">
    <location>
        <begin position="330"/>
        <end position="437"/>
    </location>
</feature>
<proteinExistence type="predicted"/>
<organism evidence="2 3">
    <name type="scientific">Koleobacter methoxysyntrophicus</name>
    <dbReference type="NCBI Taxonomy" id="2751313"/>
    <lineage>
        <taxon>Bacteria</taxon>
        <taxon>Bacillati</taxon>
        <taxon>Bacillota</taxon>
        <taxon>Clostridia</taxon>
        <taxon>Koleobacterales</taxon>
        <taxon>Koleobacteraceae</taxon>
        <taxon>Koleobacter</taxon>
    </lineage>
</organism>
<keyword evidence="2" id="KW-0378">Hydrolase</keyword>
<dbReference type="GO" id="GO:0047421">
    <property type="term" value="F:N-acyl-D-glutamate deacylase activity"/>
    <property type="evidence" value="ECO:0007669"/>
    <property type="project" value="UniProtKB-EC"/>
</dbReference>
<dbReference type="AlphaFoldDB" id="A0A8A0RLR7"/>
<reference evidence="2" key="1">
    <citation type="submission" date="2020-07" db="EMBL/GenBank/DDBJ databases">
        <title>Koleobacter methoxysyntrophicus gen. nov., sp. nov., a novel anaerobic bacterium isolated from deep subsurface oil field and proposal of Koleobacterales ord. nov. in the phylum Firmicutes.</title>
        <authorList>
            <person name="Sakamoto S."/>
            <person name="Tamaki H."/>
        </authorList>
    </citation>
    <scope>NUCLEOTIDE SEQUENCE</scope>
    <source>
        <strain evidence="2">NRmbB1</strain>
    </source>
</reference>
<dbReference type="InterPro" id="IPR050378">
    <property type="entry name" value="Metallo-dep_Hydrolases_sf"/>
</dbReference>